<comment type="pathway">
    <text evidence="1">Cofactor biosynthesis; NAD(+) biosynthesis.</text>
</comment>
<evidence type="ECO:0000256" key="4">
    <source>
        <dbReference type="ARBA" id="ARBA00022840"/>
    </source>
</evidence>
<dbReference type="GO" id="GO:0003952">
    <property type="term" value="F:NAD+ synthase (glutamine-hydrolyzing) activity"/>
    <property type="evidence" value="ECO:0007669"/>
    <property type="project" value="InterPro"/>
</dbReference>
<dbReference type="EMBL" id="CAJNOK010001163">
    <property type="protein sequence ID" value="CAF0796953.1"/>
    <property type="molecule type" value="Genomic_DNA"/>
</dbReference>
<dbReference type="InterPro" id="IPR003694">
    <property type="entry name" value="NAD_synthase"/>
</dbReference>
<dbReference type="GO" id="GO:0005737">
    <property type="term" value="C:cytoplasm"/>
    <property type="evidence" value="ECO:0007669"/>
    <property type="project" value="InterPro"/>
</dbReference>
<dbReference type="Proteomes" id="UP000677228">
    <property type="component" value="Unassembled WGS sequence"/>
</dbReference>
<evidence type="ECO:0000256" key="2">
    <source>
        <dbReference type="ARBA" id="ARBA00022598"/>
    </source>
</evidence>
<keyword evidence="2" id="KW-0436">Ligase</keyword>
<dbReference type="CDD" id="cd00553">
    <property type="entry name" value="NAD_synthase"/>
    <property type="match status" value="1"/>
</dbReference>
<keyword evidence="4" id="KW-0067">ATP-binding</keyword>
<evidence type="ECO:0000313" key="8">
    <source>
        <dbReference type="EMBL" id="CAF3580045.1"/>
    </source>
</evidence>
<evidence type="ECO:0000256" key="1">
    <source>
        <dbReference type="ARBA" id="ARBA00004790"/>
    </source>
</evidence>
<dbReference type="PANTHER" id="PTHR23090">
    <property type="entry name" value="NH 3 /GLUTAMINE-DEPENDENT NAD + SYNTHETASE"/>
    <property type="match status" value="1"/>
</dbReference>
<dbReference type="InterPro" id="IPR022310">
    <property type="entry name" value="NAD/GMP_synthase"/>
</dbReference>
<dbReference type="GO" id="GO:0004359">
    <property type="term" value="F:glutaminase activity"/>
    <property type="evidence" value="ECO:0007669"/>
    <property type="project" value="InterPro"/>
</dbReference>
<dbReference type="GO" id="GO:0009435">
    <property type="term" value="P:NAD+ biosynthetic process"/>
    <property type="evidence" value="ECO:0007669"/>
    <property type="project" value="InterPro"/>
</dbReference>
<keyword evidence="5" id="KW-0520">NAD</keyword>
<evidence type="ECO:0000256" key="5">
    <source>
        <dbReference type="ARBA" id="ARBA00023027"/>
    </source>
</evidence>
<gene>
    <name evidence="7" type="ORF">OVA965_LOCUS4437</name>
    <name evidence="8" type="ORF">TMI583_LOCUS4435</name>
</gene>
<reference evidence="7" key="1">
    <citation type="submission" date="2021-02" db="EMBL/GenBank/DDBJ databases">
        <authorList>
            <person name="Nowell W R."/>
        </authorList>
    </citation>
    <scope>NUCLEOTIDE SEQUENCE</scope>
</reference>
<evidence type="ECO:0000313" key="7">
    <source>
        <dbReference type="EMBL" id="CAF0796953.1"/>
    </source>
</evidence>
<accession>A0A8S2D404</accession>
<dbReference type="Gene3D" id="3.40.50.620">
    <property type="entry name" value="HUPs"/>
    <property type="match status" value="1"/>
</dbReference>
<name>A0A8S2D404_9BILA</name>
<feature type="domain" description="NAD/GMP synthase" evidence="6">
    <location>
        <begin position="7"/>
        <end position="137"/>
    </location>
</feature>
<dbReference type="Pfam" id="PF02540">
    <property type="entry name" value="NAD_synthase"/>
    <property type="match status" value="1"/>
</dbReference>
<evidence type="ECO:0000313" key="9">
    <source>
        <dbReference type="Proteomes" id="UP000677228"/>
    </source>
</evidence>
<evidence type="ECO:0000256" key="3">
    <source>
        <dbReference type="ARBA" id="ARBA00022741"/>
    </source>
</evidence>
<dbReference type="EMBL" id="CAJOBA010001163">
    <property type="protein sequence ID" value="CAF3580045.1"/>
    <property type="molecule type" value="Genomic_DNA"/>
</dbReference>
<dbReference type="Proteomes" id="UP000682733">
    <property type="component" value="Unassembled WGS sequence"/>
</dbReference>
<dbReference type="GO" id="GO:0005524">
    <property type="term" value="F:ATP binding"/>
    <property type="evidence" value="ECO:0007669"/>
    <property type="project" value="UniProtKB-KW"/>
</dbReference>
<protein>
    <recommendedName>
        <fullName evidence="6">NAD/GMP synthase domain-containing protein</fullName>
    </recommendedName>
</protein>
<evidence type="ECO:0000259" key="6">
    <source>
        <dbReference type="Pfam" id="PF02540"/>
    </source>
</evidence>
<sequence>MCCFLPANSSEEDRTLAYALANQHHLDLQEIVLDQSVEQLKQKVENATKQTMNKLALGNMKSRLRMVSLYGLGQTLNYLVLGTGNAAELHVGYFTKHGDGGCDLLPIAGLVKGEVKQLAEFLEVLPAIINRAPSAGL</sequence>
<proteinExistence type="predicted"/>
<organism evidence="7 9">
    <name type="scientific">Didymodactylos carnosus</name>
    <dbReference type="NCBI Taxonomy" id="1234261"/>
    <lineage>
        <taxon>Eukaryota</taxon>
        <taxon>Metazoa</taxon>
        <taxon>Spiralia</taxon>
        <taxon>Gnathifera</taxon>
        <taxon>Rotifera</taxon>
        <taxon>Eurotatoria</taxon>
        <taxon>Bdelloidea</taxon>
        <taxon>Philodinida</taxon>
        <taxon>Philodinidae</taxon>
        <taxon>Didymodactylos</taxon>
    </lineage>
</organism>
<dbReference type="PANTHER" id="PTHR23090:SF9">
    <property type="entry name" value="GLUTAMINE-DEPENDENT NAD(+) SYNTHETASE"/>
    <property type="match status" value="1"/>
</dbReference>
<dbReference type="SUPFAM" id="SSF52402">
    <property type="entry name" value="Adenine nucleotide alpha hydrolases-like"/>
    <property type="match status" value="1"/>
</dbReference>
<dbReference type="NCBIfam" id="TIGR00552">
    <property type="entry name" value="nadE"/>
    <property type="match status" value="1"/>
</dbReference>
<dbReference type="InterPro" id="IPR014729">
    <property type="entry name" value="Rossmann-like_a/b/a_fold"/>
</dbReference>
<comment type="caution">
    <text evidence="7">The sequence shown here is derived from an EMBL/GenBank/DDBJ whole genome shotgun (WGS) entry which is preliminary data.</text>
</comment>
<keyword evidence="3" id="KW-0547">Nucleotide-binding</keyword>
<dbReference type="AlphaFoldDB" id="A0A8S2D404"/>